<keyword evidence="2" id="KW-1185">Reference proteome</keyword>
<dbReference type="EMBL" id="VWPK01000006">
    <property type="protein sequence ID" value="KAA5613498.1"/>
    <property type="molecule type" value="Genomic_DNA"/>
</dbReference>
<organism evidence="1 2">
    <name type="scientific">Rhodovastum atsumiense</name>
    <dbReference type="NCBI Taxonomy" id="504468"/>
    <lineage>
        <taxon>Bacteria</taxon>
        <taxon>Pseudomonadati</taxon>
        <taxon>Pseudomonadota</taxon>
        <taxon>Alphaproteobacteria</taxon>
        <taxon>Acetobacterales</taxon>
        <taxon>Acetobacteraceae</taxon>
        <taxon>Rhodovastum</taxon>
    </lineage>
</organism>
<dbReference type="AlphaFoldDB" id="A0A5M6J1H4"/>
<proteinExistence type="predicted"/>
<dbReference type="RefSeq" id="WP_150039609.1">
    <property type="nucleotide sequence ID" value="NZ_OW485601.1"/>
</dbReference>
<dbReference type="Proteomes" id="UP000325255">
    <property type="component" value="Unassembled WGS sequence"/>
</dbReference>
<gene>
    <name evidence="1" type="ORF">F1189_05430</name>
</gene>
<protein>
    <submittedName>
        <fullName evidence="1">Uncharacterized protein</fullName>
    </submittedName>
</protein>
<name>A0A5M6J1H4_9PROT</name>
<sequence length="71" mass="7979">MNEAGYDDGLVHGHRWASEPFGYCPRKPALRRRHEAMPPLATARKATTLIAQDEAGLDLLARRRARIVLVD</sequence>
<evidence type="ECO:0000313" key="2">
    <source>
        <dbReference type="Proteomes" id="UP000325255"/>
    </source>
</evidence>
<reference evidence="1 2" key="1">
    <citation type="submission" date="2019-09" db="EMBL/GenBank/DDBJ databases">
        <title>Genome sequence of Rhodovastum atsumiense, a diverse member of the Acetobacteraceae family of non-sulfur purple photosynthetic bacteria.</title>
        <authorList>
            <person name="Meyer T."/>
            <person name="Kyndt J."/>
        </authorList>
    </citation>
    <scope>NUCLEOTIDE SEQUENCE [LARGE SCALE GENOMIC DNA]</scope>
    <source>
        <strain evidence="1 2">DSM 21279</strain>
    </source>
</reference>
<comment type="caution">
    <text evidence="1">The sequence shown here is derived from an EMBL/GenBank/DDBJ whole genome shotgun (WGS) entry which is preliminary data.</text>
</comment>
<accession>A0A5M6J1H4</accession>
<evidence type="ECO:0000313" key="1">
    <source>
        <dbReference type="EMBL" id="KAA5613498.1"/>
    </source>
</evidence>
<dbReference type="OrthoDB" id="7280977at2"/>